<dbReference type="Gene3D" id="3.30.40.10">
    <property type="entry name" value="Zinc/RING finger domain, C3HC4 (zinc finger)"/>
    <property type="match status" value="1"/>
</dbReference>
<dbReference type="GO" id="GO:0008270">
    <property type="term" value="F:zinc ion binding"/>
    <property type="evidence" value="ECO:0007669"/>
    <property type="project" value="UniProtKB-KW"/>
</dbReference>
<organism evidence="3">
    <name type="scientific">Terrestrivirus sp</name>
    <dbReference type="NCBI Taxonomy" id="2487775"/>
    <lineage>
        <taxon>Viruses</taxon>
        <taxon>Varidnaviria</taxon>
        <taxon>Bamfordvirae</taxon>
        <taxon>Nucleocytoviricota</taxon>
        <taxon>Megaviricetes</taxon>
        <taxon>Imitervirales</taxon>
        <taxon>Mimiviridae</taxon>
        <taxon>Klosneuvirinae</taxon>
    </lineage>
</organism>
<keyword evidence="1" id="KW-0479">Metal-binding</keyword>
<evidence type="ECO:0000256" key="1">
    <source>
        <dbReference type="PROSITE-ProRule" id="PRU00175"/>
    </source>
</evidence>
<dbReference type="InterPro" id="IPR001841">
    <property type="entry name" value="Znf_RING"/>
</dbReference>
<dbReference type="SUPFAM" id="SSF57850">
    <property type="entry name" value="RING/U-box"/>
    <property type="match status" value="1"/>
</dbReference>
<dbReference type="EMBL" id="MK071981">
    <property type="protein sequence ID" value="AYV75899.1"/>
    <property type="molecule type" value="Genomic_DNA"/>
</dbReference>
<feature type="domain" description="RING-type" evidence="2">
    <location>
        <begin position="268"/>
        <end position="304"/>
    </location>
</feature>
<reference evidence="3" key="1">
    <citation type="submission" date="2018-10" db="EMBL/GenBank/DDBJ databases">
        <title>Hidden diversity of soil giant viruses.</title>
        <authorList>
            <person name="Schulz F."/>
            <person name="Alteio L."/>
            <person name="Goudeau D."/>
            <person name="Ryan E.M."/>
            <person name="Malmstrom R.R."/>
            <person name="Blanchard J."/>
            <person name="Woyke T."/>
        </authorList>
    </citation>
    <scope>NUCLEOTIDE SEQUENCE</scope>
    <source>
        <strain evidence="3">TEV1</strain>
    </source>
</reference>
<keyword evidence="1" id="KW-0862">Zinc</keyword>
<gene>
    <name evidence="3" type="ORF">Terrestrivirus3_168</name>
</gene>
<dbReference type="Pfam" id="PF13920">
    <property type="entry name" value="zf-C3HC4_3"/>
    <property type="match status" value="1"/>
</dbReference>
<keyword evidence="1" id="KW-0863">Zinc-finger</keyword>
<sequence length="315" mass="36512">MANFNKNNVISKLSDKQILGLWLLDYDISYDIIQIHNLFHIHKIPITLFFWKFIYRQKLINRTIDEIYTDLVAMELINFDNFDRDSAMLLSIIEIVNTKSCLKNMNTITQDLVIFIEKLFKVELDLEKCVHVGQPIPDPNIGRPYIDWKICKYPYCGKNFPSGTDLVRHLEKMGCYIDRFHWYHEGIVKAKNLTPQKVIDEKINACPSVICGNSDISTPEDVIEHLTELGIEPFFQQGMIIKTQNPFIDKYTKNKGIQKFNVFDSEECAVCLDEKPALINIPCNHKLYCISCYKTGKFIKCSYCGKNITSLVPFG</sequence>
<accession>A0A3G4ZR49</accession>
<protein>
    <submittedName>
        <fullName evidence="3">RING finger domain protein</fullName>
    </submittedName>
</protein>
<evidence type="ECO:0000259" key="2">
    <source>
        <dbReference type="PROSITE" id="PS50089"/>
    </source>
</evidence>
<evidence type="ECO:0000313" key="3">
    <source>
        <dbReference type="EMBL" id="AYV75899.1"/>
    </source>
</evidence>
<dbReference type="PROSITE" id="PS50089">
    <property type="entry name" value="ZF_RING_2"/>
    <property type="match status" value="1"/>
</dbReference>
<dbReference type="InterPro" id="IPR013083">
    <property type="entry name" value="Znf_RING/FYVE/PHD"/>
</dbReference>
<name>A0A3G4ZR49_9VIRU</name>
<proteinExistence type="predicted"/>